<keyword evidence="5" id="KW-1185">Reference proteome</keyword>
<dbReference type="InterPro" id="IPR015943">
    <property type="entry name" value="WD40/YVTN_repeat-like_dom_sf"/>
</dbReference>
<dbReference type="InterPro" id="IPR028608">
    <property type="entry name" value="CIAO1/Cia1"/>
</dbReference>
<dbReference type="PROSITE" id="PS50294">
    <property type="entry name" value="WD_REPEATS_REGION"/>
    <property type="match status" value="4"/>
</dbReference>
<feature type="repeat" description="WD" evidence="4">
    <location>
        <begin position="192"/>
        <end position="223"/>
    </location>
</feature>
<name>A0A0K0E8B4_STRER</name>
<dbReference type="InterPro" id="IPR036322">
    <property type="entry name" value="WD40_repeat_dom_sf"/>
</dbReference>
<dbReference type="CDD" id="cd00200">
    <property type="entry name" value="WD40"/>
    <property type="match status" value="1"/>
</dbReference>
<dbReference type="InterPro" id="IPR019775">
    <property type="entry name" value="WD40_repeat_CS"/>
</dbReference>
<dbReference type="Proteomes" id="UP000035681">
    <property type="component" value="Unplaced"/>
</dbReference>
<dbReference type="InterPro" id="IPR001680">
    <property type="entry name" value="WD40_rpt"/>
</dbReference>
<dbReference type="PANTHER" id="PTHR19920:SF0">
    <property type="entry name" value="CYTOSOLIC IRON-SULFUR PROTEIN ASSEMBLY PROTEIN CIAO1-RELATED"/>
    <property type="match status" value="1"/>
</dbReference>
<dbReference type="PROSITE" id="PS00678">
    <property type="entry name" value="WD_REPEATS_1"/>
    <property type="match status" value="1"/>
</dbReference>
<evidence type="ECO:0000256" key="1">
    <source>
        <dbReference type="ARBA" id="ARBA00022574"/>
    </source>
</evidence>
<dbReference type="GO" id="GO:0016226">
    <property type="term" value="P:iron-sulfur cluster assembly"/>
    <property type="evidence" value="ECO:0007669"/>
    <property type="project" value="UniProtKB-UniRule"/>
</dbReference>
<protein>
    <recommendedName>
        <fullName evidence="3">Probable cytosolic iron-sulfur protein assembly protein CIAO1 homolog</fullName>
    </recommendedName>
</protein>
<evidence type="ECO:0000256" key="4">
    <source>
        <dbReference type="PROSITE-ProRule" id="PRU00221"/>
    </source>
</evidence>
<dbReference type="STRING" id="6248.A0A0K0E8B4"/>
<dbReference type="SMART" id="SM00320">
    <property type="entry name" value="WD40"/>
    <property type="match status" value="7"/>
</dbReference>
<dbReference type="Gene3D" id="2.130.10.10">
    <property type="entry name" value="YVTN repeat-like/Quinoprotein amine dehydrogenase"/>
    <property type="match status" value="1"/>
</dbReference>
<dbReference type="SUPFAM" id="SSF50978">
    <property type="entry name" value="WD40 repeat-like"/>
    <property type="match status" value="1"/>
</dbReference>
<dbReference type="WBParaSite" id="TCONS_00001192.p1">
    <property type="protein sequence ID" value="TCONS_00001192.p1"/>
    <property type="gene ID" value="XLOC_001110"/>
</dbReference>
<dbReference type="WBParaSite" id="SSTP_0000574500.1">
    <property type="protein sequence ID" value="SSTP_0000574500.1"/>
    <property type="gene ID" value="SSTP_0000574500"/>
</dbReference>
<dbReference type="PROSITE" id="PS50082">
    <property type="entry name" value="WD_REPEATS_2"/>
    <property type="match status" value="4"/>
</dbReference>
<feature type="repeat" description="WD" evidence="4">
    <location>
        <begin position="147"/>
        <end position="188"/>
    </location>
</feature>
<evidence type="ECO:0000313" key="5">
    <source>
        <dbReference type="Proteomes" id="UP000035681"/>
    </source>
</evidence>
<dbReference type="GO" id="GO:0097361">
    <property type="term" value="C:cytosolic [4Fe-4S] assembly targeting complex"/>
    <property type="evidence" value="ECO:0007669"/>
    <property type="project" value="InterPro"/>
</dbReference>
<dbReference type="PANTHER" id="PTHR19920">
    <property type="entry name" value="WD40 PROTEIN CIAO1"/>
    <property type="match status" value="1"/>
</dbReference>
<reference evidence="6" key="1">
    <citation type="submission" date="2015-08" db="UniProtKB">
        <authorList>
            <consortium name="WormBaseParasite"/>
        </authorList>
    </citation>
    <scope>IDENTIFICATION</scope>
</reference>
<accession>A0A0K0E8B4</accession>
<evidence type="ECO:0000256" key="2">
    <source>
        <dbReference type="ARBA" id="ARBA00022737"/>
    </source>
</evidence>
<keyword evidence="2" id="KW-0677">Repeat</keyword>
<evidence type="ECO:0000256" key="3">
    <source>
        <dbReference type="HAMAP-Rule" id="MF_03037"/>
    </source>
</evidence>
<dbReference type="AlphaFoldDB" id="A0A0K0E8B4"/>
<comment type="similarity">
    <text evidence="3">Belongs to the WD repeat CIA1 family.</text>
</comment>
<feature type="repeat" description="WD" evidence="4">
    <location>
        <begin position="20"/>
        <end position="54"/>
    </location>
</feature>
<sequence length="325" mass="36773">MKSKIISIAYHNQDAAFCRVWCVKWYPNGSLLATCGADKTIKIWNFEGNKLELADKIIGDQLRTIRSLSFSPCGKFLASASFDATVMIYEKEYNTFTELHKLEGHESEIKCCQYSPSGKFIATCSRDKSLWVWKVDEDDDLEVQSILQSHSGDIKCVVWHPTDDILISSSYDNSINLYTYDGEEFVTSQKIPNAHSSTVWSVDFDSDGNNLISSGADGKVKVFRKINGPTLNDTKLEEIIEYEIPNCRWPLYSVSWNKITNLIAIGGGDKKLRILSFDRQNEILKLEDEIKLNDEINNISWSTSLPNNLACVLDNGEIIIIEVDL</sequence>
<evidence type="ECO:0000313" key="6">
    <source>
        <dbReference type="WBParaSite" id="SSTP_0000574500.1"/>
    </source>
</evidence>
<comment type="function">
    <text evidence="3">Essential component of the cytosolic iron-sulfur (Fe/S) protein assembly machinery. Required for the maturation of extramitochondrial Fe/S proteins.</text>
</comment>
<organism evidence="6">
    <name type="scientific">Strongyloides stercoralis</name>
    <name type="common">Threadworm</name>
    <dbReference type="NCBI Taxonomy" id="6248"/>
    <lineage>
        <taxon>Eukaryota</taxon>
        <taxon>Metazoa</taxon>
        <taxon>Ecdysozoa</taxon>
        <taxon>Nematoda</taxon>
        <taxon>Chromadorea</taxon>
        <taxon>Rhabditida</taxon>
        <taxon>Tylenchina</taxon>
        <taxon>Panagrolaimomorpha</taxon>
        <taxon>Strongyloidoidea</taxon>
        <taxon>Strongyloididae</taxon>
        <taxon>Strongyloides</taxon>
    </lineage>
</organism>
<feature type="repeat" description="WD" evidence="4">
    <location>
        <begin position="102"/>
        <end position="143"/>
    </location>
</feature>
<dbReference type="Pfam" id="PF00400">
    <property type="entry name" value="WD40"/>
    <property type="match status" value="5"/>
</dbReference>
<dbReference type="HAMAP" id="MF_03037">
    <property type="entry name" value="ciao1"/>
    <property type="match status" value="1"/>
</dbReference>
<keyword evidence="1 4" id="KW-0853">WD repeat</keyword>
<proteinExistence type="inferred from homology"/>